<dbReference type="EMBL" id="LFOE01000065">
    <property type="protein sequence ID" value="OBY29564.1"/>
    <property type="molecule type" value="Genomic_DNA"/>
</dbReference>
<accession>A0A1B8SA17</accession>
<evidence type="ECO:0000259" key="4">
    <source>
        <dbReference type="Pfam" id="PF00775"/>
    </source>
</evidence>
<sequence>MSTVAPVLWRPDDPDMPFVADESKLSPRLIEIKEALVGAVSAVFREKQITHAEYERFRQVVMELQQMNVVHGFFDIWLDKMIDASADDEWVGTTSNPEGPLYVPGAPVLEAVGPGASYKLPQRENEPGTPLIISGQVRSLDGTPLAYAEFDVWQCCADTGIYSNFGLDDQPDWNLRGKFRCDAEGRYVLGTIKPVPYMTPGIPQPILDIWDALGKARFRPAHVHMKVRHEDLPGGMFMTQMYFQGDPYLGANDPGENAQASLEVSPERHSDPEELKALGLEGYTSFLTTGFDVVVETTTPATSPS</sequence>
<feature type="domain" description="Intradiol ring-cleavage dioxygenases" evidence="4">
    <location>
        <begin position="98"/>
        <end position="259"/>
    </location>
</feature>
<evidence type="ECO:0000256" key="1">
    <source>
        <dbReference type="ARBA" id="ARBA00007825"/>
    </source>
</evidence>
<protein>
    <recommendedName>
        <fullName evidence="4">Intradiol ring-cleavage dioxygenases domain-containing protein</fullName>
    </recommendedName>
</protein>
<dbReference type="PANTHER" id="PTHR33711:SF7">
    <property type="entry name" value="INTRADIOL RING-CLEAVAGE DIOXYGENASES DOMAIN-CONTAINING PROTEIN-RELATED"/>
    <property type="match status" value="1"/>
</dbReference>
<name>A0A1B8SA17_9MYCO</name>
<proteinExistence type="inferred from homology"/>
<keyword evidence="6" id="KW-1185">Reference proteome</keyword>
<dbReference type="Gene3D" id="2.60.130.10">
    <property type="entry name" value="Aromatic compound dioxygenase"/>
    <property type="match status" value="1"/>
</dbReference>
<dbReference type="GO" id="GO:0016702">
    <property type="term" value="F:oxidoreductase activity, acting on single donors with incorporation of molecular oxygen, incorporation of two atoms of oxygen"/>
    <property type="evidence" value="ECO:0007669"/>
    <property type="project" value="InterPro"/>
</dbReference>
<dbReference type="InterPro" id="IPR000627">
    <property type="entry name" value="Intradiol_dOase_C"/>
</dbReference>
<organism evidence="5 6">
    <name type="scientific">Mycolicibacter kumamotonensis</name>
    <dbReference type="NCBI Taxonomy" id="354243"/>
    <lineage>
        <taxon>Bacteria</taxon>
        <taxon>Bacillati</taxon>
        <taxon>Actinomycetota</taxon>
        <taxon>Actinomycetes</taxon>
        <taxon>Mycobacteriales</taxon>
        <taxon>Mycobacteriaceae</taxon>
        <taxon>Mycolicibacter</taxon>
    </lineage>
</organism>
<evidence type="ECO:0000313" key="6">
    <source>
        <dbReference type="Proteomes" id="UP000092668"/>
    </source>
</evidence>
<keyword evidence="3" id="KW-0560">Oxidoreductase</keyword>
<gene>
    <name evidence="5" type="ORF">ACT18_22390</name>
</gene>
<evidence type="ECO:0000313" key="5">
    <source>
        <dbReference type="EMBL" id="OBY29564.1"/>
    </source>
</evidence>
<dbReference type="InterPro" id="IPR050770">
    <property type="entry name" value="Intradiol_RC_Dioxygenase"/>
</dbReference>
<reference evidence="5 6" key="1">
    <citation type="submission" date="2015-06" db="EMBL/GenBank/DDBJ databases">
        <title>Genome sequence of Mycobacterium kumamotonense strain Roo.</title>
        <authorList>
            <person name="Greninger A.L."/>
            <person name="Cunningham G."/>
            <person name="Miller S."/>
        </authorList>
    </citation>
    <scope>NUCLEOTIDE SEQUENCE [LARGE SCALE GENOMIC DNA]</scope>
    <source>
        <strain evidence="5 6">Roo</strain>
    </source>
</reference>
<evidence type="ECO:0000256" key="3">
    <source>
        <dbReference type="ARBA" id="ARBA00023002"/>
    </source>
</evidence>
<dbReference type="RefSeq" id="WP_065289614.1">
    <property type="nucleotide sequence ID" value="NZ_LFOE01000065.1"/>
</dbReference>
<dbReference type="Pfam" id="PF00775">
    <property type="entry name" value="Dioxygenase_C"/>
    <property type="match status" value="1"/>
</dbReference>
<comment type="similarity">
    <text evidence="1">Belongs to the intradiol ring-cleavage dioxygenase family.</text>
</comment>
<dbReference type="Proteomes" id="UP000092668">
    <property type="component" value="Unassembled WGS sequence"/>
</dbReference>
<keyword evidence="2" id="KW-0223">Dioxygenase</keyword>
<dbReference type="GO" id="GO:0008199">
    <property type="term" value="F:ferric iron binding"/>
    <property type="evidence" value="ECO:0007669"/>
    <property type="project" value="InterPro"/>
</dbReference>
<dbReference type="PANTHER" id="PTHR33711">
    <property type="entry name" value="DIOXYGENASE, PUTATIVE (AFU_ORTHOLOGUE AFUA_2G02910)-RELATED"/>
    <property type="match status" value="1"/>
</dbReference>
<comment type="caution">
    <text evidence="5">The sequence shown here is derived from an EMBL/GenBank/DDBJ whole genome shotgun (WGS) entry which is preliminary data.</text>
</comment>
<dbReference type="InterPro" id="IPR015889">
    <property type="entry name" value="Intradiol_dOase_core"/>
</dbReference>
<dbReference type="AlphaFoldDB" id="A0A1B8SA17"/>
<dbReference type="SUPFAM" id="SSF49482">
    <property type="entry name" value="Aromatic compound dioxygenase"/>
    <property type="match status" value="1"/>
</dbReference>
<evidence type="ECO:0000256" key="2">
    <source>
        <dbReference type="ARBA" id="ARBA00022964"/>
    </source>
</evidence>